<protein>
    <submittedName>
        <fullName evidence="2">Phytanoyl-CoA dioxygenase family protein</fullName>
    </submittedName>
</protein>
<organism evidence="2 3">
    <name type="scientific">Paenibacillus sabuli</name>
    <dbReference type="NCBI Taxonomy" id="2772509"/>
    <lineage>
        <taxon>Bacteria</taxon>
        <taxon>Bacillati</taxon>
        <taxon>Bacillota</taxon>
        <taxon>Bacilli</taxon>
        <taxon>Bacillales</taxon>
        <taxon>Paenibacillaceae</taxon>
        <taxon>Paenibacillus</taxon>
    </lineage>
</organism>
<gene>
    <name evidence="2" type="ORF">IDH44_03300</name>
</gene>
<dbReference type="PANTHER" id="PTHR40128:SF1">
    <property type="entry name" value="PHYTANOYL-COA HYDROXYLASE"/>
    <property type="match status" value="1"/>
</dbReference>
<dbReference type="Gene3D" id="2.60.120.620">
    <property type="entry name" value="q2cbj1_9rhob like domain"/>
    <property type="match status" value="1"/>
</dbReference>
<dbReference type="EMBL" id="JACXIZ010000009">
    <property type="protein sequence ID" value="MBD2844203.1"/>
    <property type="molecule type" value="Genomic_DNA"/>
</dbReference>
<dbReference type="AlphaFoldDB" id="A0A927GQB4"/>
<keyword evidence="3" id="KW-1185">Reference proteome</keyword>
<dbReference type="Pfam" id="PF05721">
    <property type="entry name" value="PhyH"/>
    <property type="match status" value="1"/>
</dbReference>
<keyword evidence="2" id="KW-0223">Dioxygenase</keyword>
<sequence>MAERQGHAMEEADAKQPSKTFEDATPLLKNPTQLRAQAERDGYLFFKGLLPKDRLLEVRRRMLELLQQAGYLAADRPLMEGAADVEAIHRLVKGEQLHKSGVGVPLELYEQVQRLEAFHALAHEPRLRELFECLLQGEIFAHPRNIARLMLPHRELVATPSHQDFLHVQGAAPTWTCWIPLGDAPRELGSLTILEGSHRAGLLGVTEAVGAGGLESILCGLGYEWAAGDYELGDFVAFHSLTVHKALPGRVKDRVRLSADLRFQRMDEAIDAGSLLPHMGGDWPQIYAGWTRRELQYYWQDRHPEIVPYDETIRWQKEKIC</sequence>
<name>A0A927GQB4_9BACL</name>
<comment type="caution">
    <text evidence="2">The sequence shown here is derived from an EMBL/GenBank/DDBJ whole genome shotgun (WGS) entry which is preliminary data.</text>
</comment>
<dbReference type="PANTHER" id="PTHR40128">
    <property type="entry name" value="EXPRESSED PROTEIN"/>
    <property type="match status" value="1"/>
</dbReference>
<feature type="region of interest" description="Disordered" evidence="1">
    <location>
        <begin position="1"/>
        <end position="32"/>
    </location>
</feature>
<dbReference type="GO" id="GO:0016706">
    <property type="term" value="F:2-oxoglutarate-dependent dioxygenase activity"/>
    <property type="evidence" value="ECO:0007669"/>
    <property type="project" value="UniProtKB-ARBA"/>
</dbReference>
<evidence type="ECO:0000313" key="2">
    <source>
        <dbReference type="EMBL" id="MBD2844203.1"/>
    </source>
</evidence>
<feature type="compositionally biased region" description="Basic and acidic residues" evidence="1">
    <location>
        <begin position="1"/>
        <end position="22"/>
    </location>
</feature>
<evidence type="ECO:0000313" key="3">
    <source>
        <dbReference type="Proteomes" id="UP000621560"/>
    </source>
</evidence>
<accession>A0A927GQB4</accession>
<dbReference type="RefSeq" id="WP_190914680.1">
    <property type="nucleotide sequence ID" value="NZ_JACXIZ010000009.1"/>
</dbReference>
<dbReference type="InterPro" id="IPR008775">
    <property type="entry name" value="Phytyl_CoA_dOase-like"/>
</dbReference>
<dbReference type="Proteomes" id="UP000621560">
    <property type="component" value="Unassembled WGS sequence"/>
</dbReference>
<proteinExistence type="predicted"/>
<reference evidence="2" key="1">
    <citation type="submission" date="2020-09" db="EMBL/GenBank/DDBJ databases">
        <title>A novel bacterium of genus Paenibacillus, isolated from South China Sea.</title>
        <authorList>
            <person name="Huang H."/>
            <person name="Mo K."/>
            <person name="Hu Y."/>
        </authorList>
    </citation>
    <scope>NUCLEOTIDE SEQUENCE</scope>
    <source>
        <strain evidence="2">IB182496</strain>
    </source>
</reference>
<evidence type="ECO:0000256" key="1">
    <source>
        <dbReference type="SAM" id="MobiDB-lite"/>
    </source>
</evidence>
<dbReference type="SUPFAM" id="SSF51197">
    <property type="entry name" value="Clavaminate synthase-like"/>
    <property type="match status" value="1"/>
</dbReference>
<keyword evidence="2" id="KW-0560">Oxidoreductase</keyword>